<accession>A0ABQ9NSR8</accession>
<evidence type="ECO:0000313" key="2">
    <source>
        <dbReference type="EMBL" id="KAJ9665454.1"/>
    </source>
</evidence>
<dbReference type="EMBL" id="JAPDRL010000029">
    <property type="protein sequence ID" value="KAJ9665454.1"/>
    <property type="molecule type" value="Genomic_DNA"/>
</dbReference>
<sequence>MVLKPGVAPDVGDLLQQVKVNARALSPRRILLNNYLEVLASHVENGFRAVLVEIPRPPLFPPTTPTYEAGNVAAQPAVTSADGFTVLLQGPTALTWNDAVMALFKVVAEDIAQKIAETEKKAEPVRVKIVKCPLHGDAPAIPSSSSSMVAEPEEPSAENESVEAHFVKEAMNQLKAMNQLNLTRASATPPKPPAPPFESDLGLPRRATTSRNSLLPYPDRPPEGYELHYLQEGRLDGKYIYVPGNRPPKPDMIPPPVGARIGSKHVPWLELTEFEIGHERRRRRGTVPHGWMPNVEETGQILSALSRGLDNKRMAQHAAEAGEGFLDEEPDITRNRTTLDELQAHVSGPIHETMGNFTEKDMKRVRALAAHLKGSTMQGHAAEEKGLKYTAEDLLDLYKTRATNWKAFPELRRSAPPSVGSEAATAVEIGAIPCGGGTTGQPLSSAKQAVDPAVRVEERDAAQKFQERGGGEEPKTNLNQLLDQCKNIGEKVSGDDERRPIHEELEKLATFAHEVTQGIVEEKSKKMPASKSKDQTVNPTISGQMKLNYLRRKGQEAWMARYERNCQSLLSNHGNTKKATILAHPKPKNDAAAQATISTGGVAPVAKGTTAKSVQFKSEGVADLLQRKGAVKKAEASTDSPLQGEPEFSDQVKDRIMNMHKAIKIQYKQTSQLSDSSNGTKKVAIESAILKPKVEALPADTVSTDNAIVVKDAKVEPAQGKSEGVRDQTTPKVVAIQRENETHAETEAILTSALDAGNPKLQGLDNITTAPHMQDAVPRATVTAHADNLGGYSAMPGGFYYGTPRTWTHSQVTGVLPASPSTNTHEQSAVPPYTAFASDSNMPGLTTGQPISSQPKAFDNPYLDDDEQPEYELGGYWSERESAGRLLSTHHQGSTYAGPPRQLNNSGYGFERYVGMGYGYGAPHATRSNYGYSVPHGTKGKDAVRPQDLAAEEKHYESEEVQRAVAECLAPAVAQAEREIQRRNASLDAVHSAIRGTHDVSNRSYGNMSSAIPPFATNWRHDPPNDRNGLSFGDTSFDYVRQDKDLSDFPHGMNAVDFIRSLDTPVTDLKDGTFKVEIGTEDEAPAVAAASTSATGEPHSTFGEWKRSLIFGTTPNYGPLRKRSPGLMDSRHAVRPALASYFESDHEGDTVLDSEDELPEDLDSEYEPPEDFKVRNV</sequence>
<feature type="region of interest" description="Disordered" evidence="1">
    <location>
        <begin position="1139"/>
        <end position="1177"/>
    </location>
</feature>
<keyword evidence="3" id="KW-1185">Reference proteome</keyword>
<proteinExistence type="predicted"/>
<protein>
    <submittedName>
        <fullName evidence="2">Uncharacterized protein</fullName>
    </submittedName>
</protein>
<evidence type="ECO:0000256" key="1">
    <source>
        <dbReference type="SAM" id="MobiDB-lite"/>
    </source>
</evidence>
<dbReference type="Proteomes" id="UP001172684">
    <property type="component" value="Unassembled WGS sequence"/>
</dbReference>
<evidence type="ECO:0000313" key="3">
    <source>
        <dbReference type="Proteomes" id="UP001172684"/>
    </source>
</evidence>
<name>A0ABQ9NSR8_9PEZI</name>
<reference evidence="2" key="1">
    <citation type="submission" date="2022-10" db="EMBL/GenBank/DDBJ databases">
        <title>Culturing micro-colonial fungi from biological soil crusts in the Mojave desert and describing Neophaeococcomyces mojavensis, and introducing the new genera and species Taxawa tesnikishii.</title>
        <authorList>
            <person name="Kurbessoian T."/>
            <person name="Stajich J.E."/>
        </authorList>
    </citation>
    <scope>NUCLEOTIDE SEQUENCE</scope>
    <source>
        <strain evidence="2">TK_1</strain>
    </source>
</reference>
<feature type="compositionally biased region" description="Acidic residues" evidence="1">
    <location>
        <begin position="1150"/>
        <end position="1169"/>
    </location>
</feature>
<comment type="caution">
    <text evidence="2">The sequence shown here is derived from an EMBL/GenBank/DDBJ whole genome shotgun (WGS) entry which is preliminary data.</text>
</comment>
<organism evidence="2 3">
    <name type="scientific">Coniosporium apollinis</name>
    <dbReference type="NCBI Taxonomy" id="61459"/>
    <lineage>
        <taxon>Eukaryota</taxon>
        <taxon>Fungi</taxon>
        <taxon>Dikarya</taxon>
        <taxon>Ascomycota</taxon>
        <taxon>Pezizomycotina</taxon>
        <taxon>Dothideomycetes</taxon>
        <taxon>Dothideomycetes incertae sedis</taxon>
        <taxon>Coniosporium</taxon>
    </lineage>
</organism>
<gene>
    <name evidence="2" type="ORF">H2201_004532</name>
</gene>
<feature type="region of interest" description="Disordered" evidence="1">
    <location>
        <begin position="138"/>
        <end position="158"/>
    </location>
</feature>
<feature type="region of interest" description="Disordered" evidence="1">
    <location>
        <begin position="185"/>
        <end position="204"/>
    </location>
</feature>